<keyword evidence="5" id="KW-0862">Zinc</keyword>
<evidence type="ECO:0000256" key="6">
    <source>
        <dbReference type="ARBA" id="ARBA00023049"/>
    </source>
</evidence>
<feature type="domain" description="Peptidase M4" evidence="7">
    <location>
        <begin position="177"/>
        <end position="263"/>
    </location>
</feature>
<evidence type="ECO:0000313" key="9">
    <source>
        <dbReference type="EMBL" id="KAK3385516.1"/>
    </source>
</evidence>
<comment type="caution">
    <text evidence="9">The sequence shown here is derived from an EMBL/GenBank/DDBJ whole genome shotgun (WGS) entry which is preliminary data.</text>
</comment>
<evidence type="ECO:0000256" key="1">
    <source>
        <dbReference type="ARBA" id="ARBA00009388"/>
    </source>
</evidence>
<name>A0AAE0NPX3_9PEZI</name>
<dbReference type="PANTHER" id="PTHR43579">
    <property type="match status" value="1"/>
</dbReference>
<keyword evidence="10" id="KW-1185">Reference proteome</keyword>
<keyword evidence="3" id="KW-0479">Metal-binding</keyword>
<evidence type="ECO:0000256" key="2">
    <source>
        <dbReference type="ARBA" id="ARBA00022670"/>
    </source>
</evidence>
<evidence type="ECO:0000259" key="7">
    <source>
        <dbReference type="Pfam" id="PF01447"/>
    </source>
</evidence>
<evidence type="ECO:0000256" key="3">
    <source>
        <dbReference type="ARBA" id="ARBA00022723"/>
    </source>
</evidence>
<dbReference type="Gene3D" id="1.10.390.10">
    <property type="entry name" value="Neutral Protease Domain 2"/>
    <property type="match status" value="1"/>
</dbReference>
<keyword evidence="6 9" id="KW-0482">Metalloprotease</keyword>
<proteinExistence type="inferred from homology"/>
<sequence length="446" mass="49165">MASNHHICSIVPPYLLEQLCHCDDESVRESAHASFAVQKSFHQHRHEFFSAKCASLGHHHHTGHHDHHDHNGGVPQGIVPGLLLEAVTESSEVDDATKDAAKKNLEISEQIRDERAETAAIAAFSVSSLAPEAPPEGTETGFWRGVYDMKNKGDAAKPWSFTLLPGTPSRLEGQDANKDKAVNEAYDNALKVLEFYKKFFNYNSLDNNNMPVKSSVHFGKSLGNAFWLSSSEQMVYGDGNTFIHNFTSCIDVIAHEMTHAVTQYNSALEYKDESGALNEHLSDAFGIMVKQMVENETAETADWLIGEGCLLPGIKGVSLRNMKNPGTAYDDPRFGADIQPANVSEIPAVMKKYGDFIKNRDYGGVHIFSGIPNRAFALASIAFGGYSWEKAGQIWWKVVSERRIGPNCTFVQFADATVDAAEELYGDDAAKIVRDAWTEVGVVRKV</sequence>
<organism evidence="9 10">
    <name type="scientific">Podospora didyma</name>
    <dbReference type="NCBI Taxonomy" id="330526"/>
    <lineage>
        <taxon>Eukaryota</taxon>
        <taxon>Fungi</taxon>
        <taxon>Dikarya</taxon>
        <taxon>Ascomycota</taxon>
        <taxon>Pezizomycotina</taxon>
        <taxon>Sordariomycetes</taxon>
        <taxon>Sordariomycetidae</taxon>
        <taxon>Sordariales</taxon>
        <taxon>Podosporaceae</taxon>
        <taxon>Podospora</taxon>
    </lineage>
</organism>
<dbReference type="InterPro" id="IPR013856">
    <property type="entry name" value="Peptidase_M4_domain"/>
</dbReference>
<dbReference type="Pfam" id="PF02868">
    <property type="entry name" value="Peptidase_M4_C"/>
    <property type="match status" value="1"/>
</dbReference>
<reference evidence="9" key="1">
    <citation type="journal article" date="2023" name="Mol. Phylogenet. Evol.">
        <title>Genome-scale phylogeny and comparative genomics of the fungal order Sordariales.</title>
        <authorList>
            <person name="Hensen N."/>
            <person name="Bonometti L."/>
            <person name="Westerberg I."/>
            <person name="Brannstrom I.O."/>
            <person name="Guillou S."/>
            <person name="Cros-Aarteil S."/>
            <person name="Calhoun S."/>
            <person name="Haridas S."/>
            <person name="Kuo A."/>
            <person name="Mondo S."/>
            <person name="Pangilinan J."/>
            <person name="Riley R."/>
            <person name="LaButti K."/>
            <person name="Andreopoulos B."/>
            <person name="Lipzen A."/>
            <person name="Chen C."/>
            <person name="Yan M."/>
            <person name="Daum C."/>
            <person name="Ng V."/>
            <person name="Clum A."/>
            <person name="Steindorff A."/>
            <person name="Ohm R.A."/>
            <person name="Martin F."/>
            <person name="Silar P."/>
            <person name="Natvig D.O."/>
            <person name="Lalanne C."/>
            <person name="Gautier V."/>
            <person name="Ament-Velasquez S.L."/>
            <person name="Kruys A."/>
            <person name="Hutchinson M.I."/>
            <person name="Powell A.J."/>
            <person name="Barry K."/>
            <person name="Miller A.N."/>
            <person name="Grigoriev I.V."/>
            <person name="Debuchy R."/>
            <person name="Gladieux P."/>
            <person name="Hiltunen Thoren M."/>
            <person name="Johannesson H."/>
        </authorList>
    </citation>
    <scope>NUCLEOTIDE SEQUENCE</scope>
    <source>
        <strain evidence="9">CBS 232.78</strain>
    </source>
</reference>
<dbReference type="Proteomes" id="UP001285441">
    <property type="component" value="Unassembled WGS sequence"/>
</dbReference>
<gene>
    <name evidence="9" type="ORF">B0H63DRAFT_395232</name>
</gene>
<evidence type="ECO:0000313" key="10">
    <source>
        <dbReference type="Proteomes" id="UP001285441"/>
    </source>
</evidence>
<keyword evidence="2" id="KW-0645">Protease</keyword>
<dbReference type="InterPro" id="IPR052759">
    <property type="entry name" value="Metalloprotease_M4"/>
</dbReference>
<evidence type="ECO:0000259" key="8">
    <source>
        <dbReference type="Pfam" id="PF02868"/>
    </source>
</evidence>
<dbReference type="Pfam" id="PF01447">
    <property type="entry name" value="Peptidase_M4"/>
    <property type="match status" value="1"/>
</dbReference>
<evidence type="ECO:0000256" key="5">
    <source>
        <dbReference type="ARBA" id="ARBA00022833"/>
    </source>
</evidence>
<dbReference type="GO" id="GO:0006508">
    <property type="term" value="P:proteolysis"/>
    <property type="evidence" value="ECO:0007669"/>
    <property type="project" value="UniProtKB-KW"/>
</dbReference>
<dbReference type="CDD" id="cd09597">
    <property type="entry name" value="M4_TLP"/>
    <property type="match status" value="1"/>
</dbReference>
<dbReference type="PRINTS" id="PR00730">
    <property type="entry name" value="THERMOLYSIN"/>
</dbReference>
<keyword evidence="4" id="KW-0378">Hydrolase</keyword>
<evidence type="ECO:0000256" key="4">
    <source>
        <dbReference type="ARBA" id="ARBA00022801"/>
    </source>
</evidence>
<protein>
    <submittedName>
        <fullName evidence="9">Metalloprotease</fullName>
    </submittedName>
</protein>
<dbReference type="Gene3D" id="3.10.170.10">
    <property type="match status" value="1"/>
</dbReference>
<accession>A0AAE0NPX3</accession>
<dbReference type="EMBL" id="JAULSW010000004">
    <property type="protein sequence ID" value="KAK3385516.1"/>
    <property type="molecule type" value="Genomic_DNA"/>
</dbReference>
<dbReference type="PANTHER" id="PTHR43579:SF1">
    <property type="entry name" value="NEUTRAL METALLOPROTEINASE"/>
    <property type="match status" value="1"/>
</dbReference>
<reference evidence="9" key="2">
    <citation type="submission" date="2023-06" db="EMBL/GenBank/DDBJ databases">
        <authorList>
            <consortium name="Lawrence Berkeley National Laboratory"/>
            <person name="Haridas S."/>
            <person name="Hensen N."/>
            <person name="Bonometti L."/>
            <person name="Westerberg I."/>
            <person name="Brannstrom I.O."/>
            <person name="Guillou S."/>
            <person name="Cros-Aarteil S."/>
            <person name="Calhoun S."/>
            <person name="Kuo A."/>
            <person name="Mondo S."/>
            <person name="Pangilinan J."/>
            <person name="Riley R."/>
            <person name="LaButti K."/>
            <person name="Andreopoulos B."/>
            <person name="Lipzen A."/>
            <person name="Chen C."/>
            <person name="Yanf M."/>
            <person name="Daum C."/>
            <person name="Ng V."/>
            <person name="Clum A."/>
            <person name="Steindorff A."/>
            <person name="Ohm R."/>
            <person name="Martin F."/>
            <person name="Silar P."/>
            <person name="Natvig D."/>
            <person name="Lalanne C."/>
            <person name="Gautier V."/>
            <person name="Ament-velasquez S.L."/>
            <person name="Kruys A."/>
            <person name="Hutchinson M.I."/>
            <person name="Powell A.J."/>
            <person name="Barry K."/>
            <person name="Miller A.N."/>
            <person name="Grigoriev I.V."/>
            <person name="Debuchy R."/>
            <person name="Gladieux P."/>
            <person name="Thoren M.H."/>
            <person name="Johannesson H."/>
        </authorList>
    </citation>
    <scope>NUCLEOTIDE SEQUENCE</scope>
    <source>
        <strain evidence="9">CBS 232.78</strain>
    </source>
</reference>
<dbReference type="InterPro" id="IPR023612">
    <property type="entry name" value="Peptidase_M4"/>
</dbReference>
<dbReference type="InterPro" id="IPR001570">
    <property type="entry name" value="Peptidase_M4_C_domain"/>
</dbReference>
<feature type="domain" description="Peptidase M4 C-terminal" evidence="8">
    <location>
        <begin position="266"/>
        <end position="442"/>
    </location>
</feature>
<dbReference type="InterPro" id="IPR027268">
    <property type="entry name" value="Peptidase_M4/M1_CTD_sf"/>
</dbReference>
<comment type="similarity">
    <text evidence="1">Belongs to the peptidase M4 family.</text>
</comment>
<dbReference type="GO" id="GO:0004222">
    <property type="term" value="F:metalloendopeptidase activity"/>
    <property type="evidence" value="ECO:0007669"/>
    <property type="project" value="InterPro"/>
</dbReference>
<dbReference type="SUPFAM" id="SSF55486">
    <property type="entry name" value="Metalloproteases ('zincins'), catalytic domain"/>
    <property type="match status" value="1"/>
</dbReference>
<dbReference type="GO" id="GO:0046872">
    <property type="term" value="F:metal ion binding"/>
    <property type="evidence" value="ECO:0007669"/>
    <property type="project" value="UniProtKB-KW"/>
</dbReference>
<dbReference type="AlphaFoldDB" id="A0AAE0NPX3"/>